<evidence type="ECO:0000256" key="2">
    <source>
        <dbReference type="ARBA" id="ARBA00005679"/>
    </source>
</evidence>
<dbReference type="GO" id="GO:0016671">
    <property type="term" value="F:oxidoreductase activity, acting on a sulfur group of donors, disulfide as acceptor"/>
    <property type="evidence" value="ECO:0007669"/>
    <property type="project" value="InterPro"/>
</dbReference>
<sequence length="176" mass="19995">MFADLVKHGKPWLNGLQEVVKSIADAIDDSYMDFREESLETTVHPDGTFDIQCQRGPDECYGNQLQACTYYLLKNYTEAIIFNACMMEWNEDDNGSNDAKCDKCGKKMNIDSEAIKACAKSQKGRDLQKYYGDETKKVKFRFVLHVLLNGVAYNVKKDFIKSVCKAFKNPPGSCNK</sequence>
<evidence type="ECO:0000256" key="1">
    <source>
        <dbReference type="ARBA" id="ARBA00004613"/>
    </source>
</evidence>
<dbReference type="Proteomes" id="UP000494106">
    <property type="component" value="Unassembled WGS sequence"/>
</dbReference>
<dbReference type="PANTHER" id="PTHR13234">
    <property type="entry name" value="GAMMA-INTERFERON INDUCIBLE LYSOSOMAL THIOL REDUCTASE GILT"/>
    <property type="match status" value="1"/>
</dbReference>
<evidence type="ECO:0000313" key="6">
    <source>
        <dbReference type="EMBL" id="CAB3253842.1"/>
    </source>
</evidence>
<keyword evidence="5" id="KW-0325">Glycoprotein</keyword>
<reference evidence="6 7" key="1">
    <citation type="submission" date="2020-04" db="EMBL/GenBank/DDBJ databases">
        <authorList>
            <person name="Wallbank WR R."/>
            <person name="Pardo Diaz C."/>
            <person name="Kozak K."/>
            <person name="Martin S."/>
            <person name="Jiggins C."/>
            <person name="Moest M."/>
            <person name="Warren A I."/>
            <person name="Byers J.R.P. K."/>
            <person name="Montejo-Kovacevich G."/>
            <person name="Yen C E."/>
        </authorList>
    </citation>
    <scope>NUCLEOTIDE SEQUENCE [LARGE SCALE GENOMIC DNA]</scope>
</reference>
<comment type="similarity">
    <text evidence="2">Belongs to the GILT family.</text>
</comment>
<dbReference type="InterPro" id="IPR004911">
    <property type="entry name" value="Interferon-induced_GILT"/>
</dbReference>
<comment type="caution">
    <text evidence="6">The sequence shown here is derived from an EMBL/GenBank/DDBJ whole genome shotgun (WGS) entry which is preliminary data.</text>
</comment>
<keyword evidence="7" id="KW-1185">Reference proteome</keyword>
<accession>A0A8S1B708</accession>
<evidence type="ECO:0000256" key="5">
    <source>
        <dbReference type="ARBA" id="ARBA00023180"/>
    </source>
</evidence>
<dbReference type="Pfam" id="PF03227">
    <property type="entry name" value="GILT"/>
    <property type="match status" value="1"/>
</dbReference>
<evidence type="ECO:0000256" key="4">
    <source>
        <dbReference type="ARBA" id="ARBA00022729"/>
    </source>
</evidence>
<dbReference type="OrthoDB" id="958254at2759"/>
<evidence type="ECO:0000313" key="7">
    <source>
        <dbReference type="Proteomes" id="UP000494106"/>
    </source>
</evidence>
<dbReference type="EMBL" id="CADEBC010000561">
    <property type="protein sequence ID" value="CAB3253842.1"/>
    <property type="molecule type" value="Genomic_DNA"/>
</dbReference>
<proteinExistence type="inferred from homology"/>
<gene>
    <name evidence="6" type="ORF">APLA_LOCUS14308</name>
</gene>
<comment type="subcellular location">
    <subcellularLocation>
        <location evidence="1">Secreted</location>
    </subcellularLocation>
</comment>
<evidence type="ECO:0000256" key="3">
    <source>
        <dbReference type="ARBA" id="ARBA00022525"/>
    </source>
</evidence>
<name>A0A8S1B708_ARCPL</name>
<dbReference type="AlphaFoldDB" id="A0A8S1B708"/>
<dbReference type="GO" id="GO:0005576">
    <property type="term" value="C:extracellular region"/>
    <property type="evidence" value="ECO:0007669"/>
    <property type="project" value="UniProtKB-SubCell"/>
</dbReference>
<keyword evidence="4" id="KW-0732">Signal</keyword>
<keyword evidence="3" id="KW-0964">Secreted</keyword>
<protein>
    <submittedName>
        <fullName evidence="6">Uncharacterized protein</fullName>
    </submittedName>
</protein>
<dbReference type="PANTHER" id="PTHR13234:SF8">
    <property type="entry name" value="GAMMA-INTERFERON-INDUCIBLE LYSOSOMAL THIOL REDUCTASE"/>
    <property type="match status" value="1"/>
</dbReference>
<organism evidence="6 7">
    <name type="scientific">Arctia plantaginis</name>
    <name type="common">Wood tiger moth</name>
    <name type="synonym">Phalaena plantaginis</name>
    <dbReference type="NCBI Taxonomy" id="874455"/>
    <lineage>
        <taxon>Eukaryota</taxon>
        <taxon>Metazoa</taxon>
        <taxon>Ecdysozoa</taxon>
        <taxon>Arthropoda</taxon>
        <taxon>Hexapoda</taxon>
        <taxon>Insecta</taxon>
        <taxon>Pterygota</taxon>
        <taxon>Neoptera</taxon>
        <taxon>Endopterygota</taxon>
        <taxon>Lepidoptera</taxon>
        <taxon>Glossata</taxon>
        <taxon>Ditrysia</taxon>
        <taxon>Noctuoidea</taxon>
        <taxon>Erebidae</taxon>
        <taxon>Arctiinae</taxon>
        <taxon>Arctia</taxon>
    </lineage>
</organism>